<keyword evidence="7" id="KW-1185">Reference proteome</keyword>
<keyword evidence="5" id="KW-0325">Glycoprotein</keyword>
<evidence type="ECO:0000313" key="6">
    <source>
        <dbReference type="EMBL" id="KAK7257013.1"/>
    </source>
</evidence>
<dbReference type="Proteomes" id="UP001372338">
    <property type="component" value="Unassembled WGS sequence"/>
</dbReference>
<dbReference type="GO" id="GO:0008239">
    <property type="term" value="F:dipeptidyl-peptidase activity"/>
    <property type="evidence" value="ECO:0007669"/>
    <property type="project" value="TreeGrafter"/>
</dbReference>
<reference evidence="6 7" key="1">
    <citation type="submission" date="2024-01" db="EMBL/GenBank/DDBJ databases">
        <title>The genomes of 5 underutilized Papilionoideae crops provide insights into root nodulation and disease resistanc.</title>
        <authorList>
            <person name="Yuan L."/>
        </authorList>
    </citation>
    <scope>NUCLEOTIDE SEQUENCE [LARGE SCALE GENOMIC DNA]</scope>
    <source>
        <strain evidence="6">ZHUSHIDOU_FW_LH</strain>
        <tissue evidence="6">Leaf</tissue>
    </source>
</reference>
<accession>A0AAN9ENB6</accession>
<evidence type="ECO:0000256" key="4">
    <source>
        <dbReference type="ARBA" id="ARBA00022801"/>
    </source>
</evidence>
<evidence type="ECO:0000256" key="3">
    <source>
        <dbReference type="ARBA" id="ARBA00022729"/>
    </source>
</evidence>
<keyword evidence="4" id="KW-0378">Hydrolase</keyword>
<dbReference type="PANTHER" id="PTHR11010">
    <property type="entry name" value="PROTEASE S28 PRO-X CARBOXYPEPTIDASE-RELATED"/>
    <property type="match status" value="1"/>
</dbReference>
<dbReference type="InterPro" id="IPR042269">
    <property type="entry name" value="Ser_carbopepase_S28_SKS"/>
</dbReference>
<dbReference type="Gene3D" id="1.20.120.980">
    <property type="entry name" value="Serine carboxypeptidase S28, SKS domain"/>
    <property type="match status" value="1"/>
</dbReference>
<proteinExistence type="inferred from homology"/>
<dbReference type="InterPro" id="IPR008758">
    <property type="entry name" value="Peptidase_S28"/>
</dbReference>
<dbReference type="Pfam" id="PF05577">
    <property type="entry name" value="Peptidase_S28"/>
    <property type="match status" value="1"/>
</dbReference>
<comment type="similarity">
    <text evidence="1">Belongs to the peptidase S28 family.</text>
</comment>
<dbReference type="AlphaFoldDB" id="A0AAN9ENB6"/>
<name>A0AAN9ENB6_CROPI</name>
<keyword evidence="2" id="KW-0645">Protease</keyword>
<dbReference type="InterPro" id="IPR029058">
    <property type="entry name" value="AB_hydrolase_fold"/>
</dbReference>
<evidence type="ECO:0000256" key="5">
    <source>
        <dbReference type="ARBA" id="ARBA00023180"/>
    </source>
</evidence>
<gene>
    <name evidence="6" type="ORF">RIF29_30683</name>
</gene>
<dbReference type="PANTHER" id="PTHR11010:SF96">
    <property type="entry name" value="LYSOSOMAL PRO-X CARBOXYPEPTIDASE-LIKE ISOFORM X1"/>
    <property type="match status" value="1"/>
</dbReference>
<keyword evidence="3" id="KW-0732">Signal</keyword>
<evidence type="ECO:0000256" key="1">
    <source>
        <dbReference type="ARBA" id="ARBA00011079"/>
    </source>
</evidence>
<dbReference type="EMBL" id="JAYWIO010000006">
    <property type="protein sequence ID" value="KAK7257013.1"/>
    <property type="molecule type" value="Genomic_DNA"/>
</dbReference>
<dbReference type="SUPFAM" id="SSF53474">
    <property type="entry name" value="alpha/beta-Hydrolases"/>
    <property type="match status" value="1"/>
</dbReference>
<evidence type="ECO:0000256" key="2">
    <source>
        <dbReference type="ARBA" id="ARBA00022670"/>
    </source>
</evidence>
<sequence length="213" mass="24000">MPESYTTFKQRYLINFKHWGGANSSAPIFAYLGAEDAIDYDTMVTGFLTDNAISFNALLVYIEHRYYGISIPYASREEAFKNASTIGFFNSAQAIADYAQVITHIKRMLHAEKSPVIVIGASYGGMLAAWFRLKYPHLAIAALASSAPILYFENITPHNAYYDVVTRGFRCAKPVRCTCDARVETIGKPKIDKMGLGIENHRNLRCYMHEKFV</sequence>
<evidence type="ECO:0000313" key="7">
    <source>
        <dbReference type="Proteomes" id="UP001372338"/>
    </source>
</evidence>
<dbReference type="GO" id="GO:0070008">
    <property type="term" value="F:serine-type exopeptidase activity"/>
    <property type="evidence" value="ECO:0007669"/>
    <property type="project" value="InterPro"/>
</dbReference>
<organism evidence="6 7">
    <name type="scientific">Crotalaria pallida</name>
    <name type="common">Smooth rattlebox</name>
    <name type="synonym">Crotalaria striata</name>
    <dbReference type="NCBI Taxonomy" id="3830"/>
    <lineage>
        <taxon>Eukaryota</taxon>
        <taxon>Viridiplantae</taxon>
        <taxon>Streptophyta</taxon>
        <taxon>Embryophyta</taxon>
        <taxon>Tracheophyta</taxon>
        <taxon>Spermatophyta</taxon>
        <taxon>Magnoliopsida</taxon>
        <taxon>eudicotyledons</taxon>
        <taxon>Gunneridae</taxon>
        <taxon>Pentapetalae</taxon>
        <taxon>rosids</taxon>
        <taxon>fabids</taxon>
        <taxon>Fabales</taxon>
        <taxon>Fabaceae</taxon>
        <taxon>Papilionoideae</taxon>
        <taxon>50 kb inversion clade</taxon>
        <taxon>genistoids sensu lato</taxon>
        <taxon>core genistoids</taxon>
        <taxon>Crotalarieae</taxon>
        <taxon>Crotalaria</taxon>
    </lineage>
</organism>
<dbReference type="Gene3D" id="3.40.50.1820">
    <property type="entry name" value="alpha/beta hydrolase"/>
    <property type="match status" value="1"/>
</dbReference>
<dbReference type="GO" id="GO:0006508">
    <property type="term" value="P:proteolysis"/>
    <property type="evidence" value="ECO:0007669"/>
    <property type="project" value="UniProtKB-KW"/>
</dbReference>
<comment type="caution">
    <text evidence="6">The sequence shown here is derived from an EMBL/GenBank/DDBJ whole genome shotgun (WGS) entry which is preliminary data.</text>
</comment>
<protein>
    <submittedName>
        <fullName evidence="6">Uncharacterized protein</fullName>
    </submittedName>
</protein>